<evidence type="ECO:0000313" key="3">
    <source>
        <dbReference type="EMBL" id="QDT88807.1"/>
    </source>
</evidence>
<dbReference type="GO" id="GO:0003677">
    <property type="term" value="F:DNA binding"/>
    <property type="evidence" value="ECO:0007669"/>
    <property type="project" value="InterPro"/>
</dbReference>
<evidence type="ECO:0000313" key="4">
    <source>
        <dbReference type="EMBL" id="QDT93569.1"/>
    </source>
</evidence>
<dbReference type="Pfam" id="PF14319">
    <property type="entry name" value="Zn_Tnp_IS91"/>
    <property type="match status" value="1"/>
</dbReference>
<dbReference type="RefSeq" id="WP_145223941.1">
    <property type="nucleotide sequence ID" value="NZ_CP036343.1"/>
</dbReference>
<feature type="domain" description="Transposase IS801/IS1294" evidence="1">
    <location>
        <begin position="142"/>
        <end position="326"/>
    </location>
</feature>
<organism evidence="3 5">
    <name type="scientific">Gimesia algae</name>
    <dbReference type="NCBI Taxonomy" id="2527971"/>
    <lineage>
        <taxon>Bacteria</taxon>
        <taxon>Pseudomonadati</taxon>
        <taxon>Planctomycetota</taxon>
        <taxon>Planctomycetia</taxon>
        <taxon>Planctomycetales</taxon>
        <taxon>Planctomycetaceae</taxon>
        <taxon>Gimesia</taxon>
    </lineage>
</organism>
<feature type="domain" description="Transposase zinc-binding" evidence="2">
    <location>
        <begin position="12"/>
        <end position="100"/>
    </location>
</feature>
<dbReference type="AlphaFoldDB" id="A0A517V734"/>
<sequence length="407" mass="46009">MTRPRWELADVVRQYGMEYLKRYTTSVAQRRVMRALQNCRTAVLGGHVETCRSCDHRQISYNSCRNRHCPKCQGSACAQWMQRRATELLPVPYFHVVFTLPNLLVDLTLANPRLMYGMLFRAASQTLLEVAADPRHLGAEIGFLAVLHTWGQTLMPHPHLHCVVPSGGLAPDRTRWVAGRADFFLPVRVLSRLFRGKFLDLLKQAFAAGKLEFPGRLASAADSADFKRLLNRSVQTEWVVYARPPFGGPESVLKYLARYTHRVAISNSRLLNVADGQVTFRYKDYAQGSRKRTMTLAATEFLRRFLQHVLPDGLMRIRHYGFLANRFRTEKTALCRELLEGAASPTEKHSLEDSPVAGELPAICPSCGQAALHRSQELPSRWERLPAPIAVRASLPASELWEVCDTS</sequence>
<dbReference type="KEGG" id="gax:Pan161_04260"/>
<dbReference type="InterPro" id="IPR007069">
    <property type="entry name" value="Transposase_32"/>
</dbReference>
<evidence type="ECO:0000259" key="1">
    <source>
        <dbReference type="Pfam" id="PF04986"/>
    </source>
</evidence>
<gene>
    <name evidence="3" type="ORF">Pan161_04260</name>
    <name evidence="4" type="ORF">Pan161_52500</name>
</gene>
<dbReference type="KEGG" id="gax:Pan161_52500"/>
<dbReference type="PANTHER" id="PTHR37023">
    <property type="entry name" value="TRANSPOSASE"/>
    <property type="match status" value="1"/>
</dbReference>
<dbReference type="EMBL" id="CP036343">
    <property type="protein sequence ID" value="QDT93569.1"/>
    <property type="molecule type" value="Genomic_DNA"/>
</dbReference>
<keyword evidence="5" id="KW-1185">Reference proteome</keyword>
<dbReference type="GO" id="GO:0004803">
    <property type="term" value="F:transposase activity"/>
    <property type="evidence" value="ECO:0007669"/>
    <property type="project" value="InterPro"/>
</dbReference>
<dbReference type="Pfam" id="PF04986">
    <property type="entry name" value="Y2_Tnp"/>
    <property type="match status" value="1"/>
</dbReference>
<dbReference type="InterPro" id="IPR026889">
    <property type="entry name" value="Zn_Tnp"/>
</dbReference>
<dbReference type="NCBIfam" id="NF033538">
    <property type="entry name" value="transpos_IS91"/>
    <property type="match status" value="1"/>
</dbReference>
<accession>A0A517V734</accession>
<evidence type="ECO:0000313" key="5">
    <source>
        <dbReference type="Proteomes" id="UP000316855"/>
    </source>
</evidence>
<dbReference type="PANTHER" id="PTHR37023:SF1">
    <property type="entry name" value="ISSOD25 TRANSPOSASE TNPA_ISSOD25"/>
    <property type="match status" value="1"/>
</dbReference>
<dbReference type="Proteomes" id="UP000316855">
    <property type="component" value="Chromosome"/>
</dbReference>
<dbReference type="OrthoDB" id="246527at2"/>
<reference evidence="3 5" key="1">
    <citation type="submission" date="2019-02" db="EMBL/GenBank/DDBJ databases">
        <title>Deep-cultivation of Planctomycetes and their phenomic and genomic characterization uncovers novel biology.</title>
        <authorList>
            <person name="Wiegand S."/>
            <person name="Jogler M."/>
            <person name="Boedeker C."/>
            <person name="Pinto D."/>
            <person name="Vollmers J."/>
            <person name="Rivas-Marin E."/>
            <person name="Kohn T."/>
            <person name="Peeters S.H."/>
            <person name="Heuer A."/>
            <person name="Rast P."/>
            <person name="Oberbeckmann S."/>
            <person name="Bunk B."/>
            <person name="Jeske O."/>
            <person name="Meyerdierks A."/>
            <person name="Storesund J.E."/>
            <person name="Kallscheuer N."/>
            <person name="Luecker S."/>
            <person name="Lage O.M."/>
            <person name="Pohl T."/>
            <person name="Merkel B.J."/>
            <person name="Hornburger P."/>
            <person name="Mueller R.-W."/>
            <person name="Bruemmer F."/>
            <person name="Labrenz M."/>
            <person name="Spormann A.M."/>
            <person name="Op den Camp H."/>
            <person name="Overmann J."/>
            <person name="Amann R."/>
            <person name="Jetten M.S.M."/>
            <person name="Mascher T."/>
            <person name="Medema M.H."/>
            <person name="Devos D.P."/>
            <person name="Kaster A.-K."/>
            <person name="Ovreas L."/>
            <person name="Rohde M."/>
            <person name="Galperin M.Y."/>
            <person name="Jogler C."/>
        </authorList>
    </citation>
    <scope>NUCLEOTIDE SEQUENCE [LARGE SCALE GENOMIC DNA]</scope>
    <source>
        <strain evidence="3 5">Pan161</strain>
    </source>
</reference>
<dbReference type="EMBL" id="CP036343">
    <property type="protein sequence ID" value="QDT88807.1"/>
    <property type="molecule type" value="Genomic_DNA"/>
</dbReference>
<protein>
    <submittedName>
        <fullName evidence="3">Transposase</fullName>
    </submittedName>
</protein>
<dbReference type="GO" id="GO:0006313">
    <property type="term" value="P:DNA transposition"/>
    <property type="evidence" value="ECO:0007669"/>
    <property type="project" value="InterPro"/>
</dbReference>
<evidence type="ECO:0000259" key="2">
    <source>
        <dbReference type="Pfam" id="PF14319"/>
    </source>
</evidence>
<proteinExistence type="predicted"/>
<name>A0A517V734_9PLAN</name>
<dbReference type="InterPro" id="IPR054832">
    <property type="entry name" value="transpos_IS91"/>
</dbReference>